<dbReference type="InterPro" id="IPR036291">
    <property type="entry name" value="NAD(P)-bd_dom_sf"/>
</dbReference>
<dbReference type="SUPFAM" id="SSF51735">
    <property type="entry name" value="NAD(P)-binding Rossmann-fold domains"/>
    <property type="match status" value="1"/>
</dbReference>
<dbReference type="Gene3D" id="3.40.50.720">
    <property type="entry name" value="NAD(P)-binding Rossmann-like Domain"/>
    <property type="match status" value="1"/>
</dbReference>
<dbReference type="InterPro" id="IPR052515">
    <property type="entry name" value="Gfo/Idh/MocA_Oxidoreductase"/>
</dbReference>
<dbReference type="Proteomes" id="UP001500622">
    <property type="component" value="Unassembled WGS sequence"/>
</dbReference>
<evidence type="ECO:0000256" key="2">
    <source>
        <dbReference type="SAM" id="MobiDB-lite"/>
    </source>
</evidence>
<dbReference type="Pfam" id="PF22725">
    <property type="entry name" value="GFO_IDH_MocA_C3"/>
    <property type="match status" value="1"/>
</dbReference>
<evidence type="ECO:0000259" key="4">
    <source>
        <dbReference type="Pfam" id="PF22725"/>
    </source>
</evidence>
<reference evidence="6" key="1">
    <citation type="journal article" date="2019" name="Int. J. Syst. Evol. Microbiol.">
        <title>The Global Catalogue of Microorganisms (GCM) 10K type strain sequencing project: providing services to taxonomists for standard genome sequencing and annotation.</title>
        <authorList>
            <consortium name="The Broad Institute Genomics Platform"/>
            <consortium name="The Broad Institute Genome Sequencing Center for Infectious Disease"/>
            <person name="Wu L."/>
            <person name="Ma J."/>
        </authorList>
    </citation>
    <scope>NUCLEOTIDE SEQUENCE [LARGE SCALE GENOMIC DNA]</scope>
    <source>
        <strain evidence="6">JCM 17810</strain>
    </source>
</reference>
<dbReference type="Gene3D" id="3.30.360.10">
    <property type="entry name" value="Dihydrodipicolinate Reductase, domain 2"/>
    <property type="match status" value="1"/>
</dbReference>
<name>A0ABP8LCB5_9MICO</name>
<dbReference type="Pfam" id="PF01408">
    <property type="entry name" value="GFO_IDH_MocA"/>
    <property type="match status" value="1"/>
</dbReference>
<evidence type="ECO:0000313" key="6">
    <source>
        <dbReference type="Proteomes" id="UP001500622"/>
    </source>
</evidence>
<protein>
    <submittedName>
        <fullName evidence="5">Gfo/Idh/MocA family oxidoreductase</fullName>
    </submittedName>
</protein>
<comment type="caution">
    <text evidence="5">The sequence shown here is derived from an EMBL/GenBank/DDBJ whole genome shotgun (WGS) entry which is preliminary data.</text>
</comment>
<organism evidence="5 6">
    <name type="scientific">Georgenia halophila</name>
    <dbReference type="NCBI Taxonomy" id="620889"/>
    <lineage>
        <taxon>Bacteria</taxon>
        <taxon>Bacillati</taxon>
        <taxon>Actinomycetota</taxon>
        <taxon>Actinomycetes</taxon>
        <taxon>Micrococcales</taxon>
        <taxon>Bogoriellaceae</taxon>
        <taxon>Georgenia</taxon>
    </lineage>
</organism>
<dbReference type="SUPFAM" id="SSF55347">
    <property type="entry name" value="Glyceraldehyde-3-phosphate dehydrogenase-like, C-terminal domain"/>
    <property type="match status" value="1"/>
</dbReference>
<evidence type="ECO:0000313" key="5">
    <source>
        <dbReference type="EMBL" id="GAA4426305.1"/>
    </source>
</evidence>
<accession>A0ABP8LCB5</accession>
<dbReference type="InterPro" id="IPR000683">
    <property type="entry name" value="Gfo/Idh/MocA-like_OxRdtase_N"/>
</dbReference>
<keyword evidence="6" id="KW-1185">Reference proteome</keyword>
<feature type="domain" description="GFO/IDH/MocA-like oxidoreductase" evidence="4">
    <location>
        <begin position="133"/>
        <end position="253"/>
    </location>
</feature>
<dbReference type="RefSeq" id="WP_345216582.1">
    <property type="nucleotide sequence ID" value="NZ_BAABGN010000011.1"/>
</dbReference>
<feature type="region of interest" description="Disordered" evidence="2">
    <location>
        <begin position="368"/>
        <end position="388"/>
    </location>
</feature>
<dbReference type="EMBL" id="BAABGN010000011">
    <property type="protein sequence ID" value="GAA4426305.1"/>
    <property type="molecule type" value="Genomic_DNA"/>
</dbReference>
<dbReference type="InterPro" id="IPR055170">
    <property type="entry name" value="GFO_IDH_MocA-like_dom"/>
</dbReference>
<feature type="domain" description="Gfo/Idh/MocA-like oxidoreductase N-terminal" evidence="3">
    <location>
        <begin position="2"/>
        <end position="120"/>
    </location>
</feature>
<gene>
    <name evidence="5" type="ORF">GCM10023169_24920</name>
</gene>
<sequence>MIRVAIVGTGNISPSHISSYQAFGERCEIVALCDIAPEKAEAVKRQHGLDGAKVYSSHADLLDAGGVDLVSVCTPPATHEPISVDFLEAGVNVLCEKPMAPSLAACDAILRAEEGGGAVFSSIAQNRYRDDVTRLKAAVDSGLAGPVAHVQVDSAWWRGLSYYDLWWRGTWEQEGGGCTLNHAVHHVDLLLWLLGAPQSVTAVLTNAGHENAEVEDLSVAVLSYDRAIATLTSSAVHHGEKQHMVVQGRDASINLKGEAIAEVSQPNGFPAPGGNRELVEELESLARGVEPLAYTGHKGQVDDVLTAIEAGRRPAIDGHDGRRTIELITAIYKAGIERRAIDLPVPPDDPYYEAGTLMERAPRFFEKSASVTEQAGPISVSGAQEENR</sequence>
<evidence type="ECO:0000259" key="3">
    <source>
        <dbReference type="Pfam" id="PF01408"/>
    </source>
</evidence>
<dbReference type="PANTHER" id="PTHR43249:SF1">
    <property type="entry name" value="D-GLUCOSIDE 3-DEHYDROGENASE"/>
    <property type="match status" value="1"/>
</dbReference>
<keyword evidence="1" id="KW-0520">NAD</keyword>
<proteinExistence type="predicted"/>
<evidence type="ECO:0000256" key="1">
    <source>
        <dbReference type="ARBA" id="ARBA00023027"/>
    </source>
</evidence>
<dbReference type="PANTHER" id="PTHR43249">
    <property type="entry name" value="UDP-N-ACETYL-2-AMINO-2-DEOXY-D-GLUCURONATE OXIDASE"/>
    <property type="match status" value="1"/>
</dbReference>